<feature type="domain" description="Amino acid transporter transmembrane" evidence="6">
    <location>
        <begin position="34"/>
        <end position="407"/>
    </location>
</feature>
<keyword evidence="2 5" id="KW-0812">Transmembrane</keyword>
<feature type="transmembrane region" description="Helical" evidence="5">
    <location>
        <begin position="129"/>
        <end position="149"/>
    </location>
</feature>
<keyword evidence="4 5" id="KW-0472">Membrane</keyword>
<feature type="transmembrane region" description="Helical" evidence="5">
    <location>
        <begin position="64"/>
        <end position="86"/>
    </location>
</feature>
<dbReference type="PANTHER" id="PTHR22950">
    <property type="entry name" value="AMINO ACID TRANSPORTER"/>
    <property type="match status" value="1"/>
</dbReference>
<evidence type="ECO:0000256" key="2">
    <source>
        <dbReference type="ARBA" id="ARBA00022692"/>
    </source>
</evidence>
<protein>
    <submittedName>
        <fullName evidence="7">Proton-coupled amino acid transporter 1-like isoform X1</fullName>
    </submittedName>
</protein>
<evidence type="ECO:0000256" key="4">
    <source>
        <dbReference type="ARBA" id="ARBA00023136"/>
    </source>
</evidence>
<dbReference type="Proteomes" id="UP000285301">
    <property type="component" value="Unassembled WGS sequence"/>
</dbReference>
<gene>
    <name evidence="7" type="ORF">B4U79_01878</name>
</gene>
<evidence type="ECO:0000256" key="5">
    <source>
        <dbReference type="SAM" id="Phobius"/>
    </source>
</evidence>
<feature type="transmembrane region" description="Helical" evidence="5">
    <location>
        <begin position="357"/>
        <end position="374"/>
    </location>
</feature>
<dbReference type="STRING" id="1965070.A0A443QQF2"/>
<evidence type="ECO:0000259" key="6">
    <source>
        <dbReference type="Pfam" id="PF01490"/>
    </source>
</evidence>
<feature type="transmembrane region" description="Helical" evidence="5">
    <location>
        <begin position="702"/>
        <end position="726"/>
    </location>
</feature>
<evidence type="ECO:0000313" key="8">
    <source>
        <dbReference type="Proteomes" id="UP000285301"/>
    </source>
</evidence>
<dbReference type="OrthoDB" id="1684102at2759"/>
<feature type="transmembrane region" description="Helical" evidence="5">
    <location>
        <begin position="522"/>
        <end position="542"/>
    </location>
</feature>
<feature type="transmembrane region" description="Helical" evidence="5">
    <location>
        <begin position="264"/>
        <end position="292"/>
    </location>
</feature>
<dbReference type="InterPro" id="IPR013057">
    <property type="entry name" value="AA_transpt_TM"/>
</dbReference>
<reference evidence="7 8" key="1">
    <citation type="journal article" date="2018" name="Gigascience">
        <title>Genomes of trombidid mites reveal novel predicted allergens and laterally-transferred genes associated with secondary metabolism.</title>
        <authorList>
            <person name="Dong X."/>
            <person name="Chaisiri K."/>
            <person name="Xia D."/>
            <person name="Armstrong S.D."/>
            <person name="Fang Y."/>
            <person name="Donnelly M.J."/>
            <person name="Kadowaki T."/>
            <person name="McGarry J.W."/>
            <person name="Darby A.C."/>
            <person name="Makepeace B.L."/>
        </authorList>
    </citation>
    <scope>NUCLEOTIDE SEQUENCE [LARGE SCALE GENOMIC DNA]</scope>
    <source>
        <strain evidence="7">UoL-WK</strain>
    </source>
</reference>
<feature type="non-terminal residue" evidence="7">
    <location>
        <position position="1"/>
    </location>
</feature>
<comment type="subcellular location">
    <subcellularLocation>
        <location evidence="1">Membrane</location>
        <topology evidence="1">Multi-pass membrane protein</topology>
    </subcellularLocation>
</comment>
<dbReference type="AlphaFoldDB" id="A0A443QQF2"/>
<feature type="domain" description="Amino acid transporter transmembrane" evidence="6">
    <location>
        <begin position="430"/>
        <end position="759"/>
    </location>
</feature>
<keyword evidence="8" id="KW-1185">Reference proteome</keyword>
<sequence length="801" mass="89628">NFTRSSLVPISIHKNLYQKKECKSESQSQTMSLTSNTATLMHLLKGNIGTGILAMPSAFANSGLLVGTLGLPLMGLIAVHCMHLLINAHIKLCAKFSSTFLDYDEVAEKAFLAGPKFFRNKSKLARKTVILFLLITQLGFCCIYCLFVAENIREFIKGISKERIDIDVKVLLLFELPFMILFNYIHRLKHLAIASTIANGLQITGFFIVFYNLFQNLPSVESRPQTANLSRLPLYFGTAIYAFEGIGLVLPLQKDMIEPSAFPGLCGVLNTGMVIVTCLYVGMGFFGFLKFGNQVKGSVTLNLPSTPLYETVQLMFSLAIFLSYALQLYVPINIIWPFIKRTYNLSETSRRTQILDYCLRTFLVTGTFILAAAIPKLDLFISLVGAVSSSCLALIFPPIIEIFTLWEYDIKFFRRLPKEKLFSKMSLNSNMGTLMHLLKGNIGPGLLAIPKAFSNAGLLVGTIGMPIIGFISVYSMHQLIKSHRKICEKFGCSSLDYEQIAERSFAIGPKFLQNKADFARRAVIFCLLVIQLGVCCIYVLFVAENVGEFIKGATNKKIQIDIKLLMLAQLPFLILFNFVRRLKHLAVLSVIANFLQIASIFIVFQHLFTNLPPSWTRPATADITRLPLYFGTAIYSFEGIGLVIPLQKDMKQPEAFGGLCGVLNTGMTMLSCLFIAMGFFGFLKFGDDVKASITLNLPPTPLYQAVQLSFAIAVFLTYTLQLYIPINIICPYFRKKFNLEDDCLKSTVFENCLRATIVCGTCEYRSYFNLVFNSKLKLLSLLRMIIAALRKNLTLPAHIYA</sequence>
<feature type="transmembrane region" description="Helical" evidence="5">
    <location>
        <begin position="427"/>
        <end position="450"/>
    </location>
</feature>
<evidence type="ECO:0000313" key="7">
    <source>
        <dbReference type="EMBL" id="RWS05303.1"/>
    </source>
</evidence>
<evidence type="ECO:0000256" key="1">
    <source>
        <dbReference type="ARBA" id="ARBA00004141"/>
    </source>
</evidence>
<comment type="caution">
    <text evidence="7">The sequence shown here is derived from an EMBL/GenBank/DDBJ whole genome shotgun (WGS) entry which is preliminary data.</text>
</comment>
<dbReference type="PANTHER" id="PTHR22950:SF349">
    <property type="entry name" value="AMINO ACID TRANSPORTER TRANSMEMBRANE DOMAIN-CONTAINING PROTEIN"/>
    <property type="match status" value="1"/>
</dbReference>
<organism evidence="7 8">
    <name type="scientific">Dinothrombium tinctorium</name>
    <dbReference type="NCBI Taxonomy" id="1965070"/>
    <lineage>
        <taxon>Eukaryota</taxon>
        <taxon>Metazoa</taxon>
        <taxon>Ecdysozoa</taxon>
        <taxon>Arthropoda</taxon>
        <taxon>Chelicerata</taxon>
        <taxon>Arachnida</taxon>
        <taxon>Acari</taxon>
        <taxon>Acariformes</taxon>
        <taxon>Trombidiformes</taxon>
        <taxon>Prostigmata</taxon>
        <taxon>Anystina</taxon>
        <taxon>Parasitengona</taxon>
        <taxon>Trombidioidea</taxon>
        <taxon>Trombidiidae</taxon>
        <taxon>Dinothrombium</taxon>
    </lineage>
</organism>
<dbReference type="GO" id="GO:0015179">
    <property type="term" value="F:L-amino acid transmembrane transporter activity"/>
    <property type="evidence" value="ECO:0007669"/>
    <property type="project" value="TreeGrafter"/>
</dbReference>
<feature type="transmembrane region" description="Helical" evidence="5">
    <location>
        <begin position="312"/>
        <end position="336"/>
    </location>
</feature>
<feature type="transmembrane region" description="Helical" evidence="5">
    <location>
        <begin position="562"/>
        <end position="579"/>
    </location>
</feature>
<keyword evidence="3 5" id="KW-1133">Transmembrane helix</keyword>
<feature type="transmembrane region" description="Helical" evidence="5">
    <location>
        <begin position="628"/>
        <end position="646"/>
    </location>
</feature>
<name>A0A443QQF2_9ACAR</name>
<feature type="transmembrane region" description="Helical" evidence="5">
    <location>
        <begin position="586"/>
        <end position="608"/>
    </location>
</feature>
<feature type="transmembrane region" description="Helical" evidence="5">
    <location>
        <begin position="169"/>
        <end position="185"/>
    </location>
</feature>
<feature type="transmembrane region" description="Helical" evidence="5">
    <location>
        <begin position="192"/>
        <end position="214"/>
    </location>
</feature>
<accession>A0A443QQF2</accession>
<dbReference type="Pfam" id="PF01490">
    <property type="entry name" value="Aa_trans"/>
    <property type="match status" value="2"/>
</dbReference>
<dbReference type="EMBL" id="NCKU01004892">
    <property type="protein sequence ID" value="RWS05303.1"/>
    <property type="molecule type" value="Genomic_DNA"/>
</dbReference>
<feature type="transmembrane region" description="Helical" evidence="5">
    <location>
        <begin position="456"/>
        <end position="476"/>
    </location>
</feature>
<dbReference type="GO" id="GO:0005774">
    <property type="term" value="C:vacuolar membrane"/>
    <property type="evidence" value="ECO:0007669"/>
    <property type="project" value="TreeGrafter"/>
</dbReference>
<feature type="transmembrane region" description="Helical" evidence="5">
    <location>
        <begin position="658"/>
        <end position="682"/>
    </location>
</feature>
<feature type="transmembrane region" description="Helical" evidence="5">
    <location>
        <begin position="234"/>
        <end position="252"/>
    </location>
</feature>
<proteinExistence type="predicted"/>
<feature type="transmembrane region" description="Helical" evidence="5">
    <location>
        <begin position="380"/>
        <end position="406"/>
    </location>
</feature>
<evidence type="ECO:0000256" key="3">
    <source>
        <dbReference type="ARBA" id="ARBA00022989"/>
    </source>
</evidence>